<dbReference type="PANTHER" id="PTHR34293">
    <property type="entry name" value="HTH-TYPE TRANSCRIPTIONAL REGULATOR TRMBL2"/>
    <property type="match status" value="1"/>
</dbReference>
<protein>
    <submittedName>
        <fullName evidence="2">DNA-binding CsgD family transcriptional regulator</fullName>
    </submittedName>
</protein>
<dbReference type="InterPro" id="IPR000792">
    <property type="entry name" value="Tscrpt_reg_LuxR_C"/>
</dbReference>
<feature type="domain" description="HTH luxR-type" evidence="1">
    <location>
        <begin position="238"/>
        <end position="295"/>
    </location>
</feature>
<reference evidence="2 3" key="1">
    <citation type="submission" date="2020-08" db="EMBL/GenBank/DDBJ databases">
        <title>Genomic Encyclopedia of Type Strains, Phase IV (KMG-IV): sequencing the most valuable type-strain genomes for metagenomic binning, comparative biology and taxonomic classification.</title>
        <authorList>
            <person name="Goeker M."/>
        </authorList>
    </citation>
    <scope>NUCLEOTIDE SEQUENCE [LARGE SCALE GENOMIC DNA]</scope>
    <source>
        <strain evidence="2 3">DSM 44197</strain>
    </source>
</reference>
<proteinExistence type="predicted"/>
<organism evidence="2 3">
    <name type="scientific">Actinomadura namibiensis</name>
    <dbReference type="NCBI Taxonomy" id="182080"/>
    <lineage>
        <taxon>Bacteria</taxon>
        <taxon>Bacillati</taxon>
        <taxon>Actinomycetota</taxon>
        <taxon>Actinomycetes</taxon>
        <taxon>Streptosporangiales</taxon>
        <taxon>Thermomonosporaceae</taxon>
        <taxon>Actinomadura</taxon>
    </lineage>
</organism>
<accession>A0A7W3LQ44</accession>
<sequence length="301" mass="33317">MSLTDLGLTAEQERVYRLLLRDPRATVRPDAWPVVAELRTLGLVDEGLAPVPPAAAVDLLVRRRVERAQRQLGGLALAWTVLTELAEEQRSGRPVQLVEHLPDAPAVVRRVRALLDDEPGELLQLRTRVVGEDGTLADEGLRALLARGLRSRTLCPAGVLDDADQARRGRRRHALGDLHRVTFEPVRRVAVVNRAVVLVQADPCRPAAGAVQVRQPGIAALLVEVFEGMWERGRDLDDLPLSPAERRVLHALVHQDTDEAAARSAAMSVRKFRAHVADLRTRLGARTRFQIALLARERGWL</sequence>
<dbReference type="InterPro" id="IPR036388">
    <property type="entry name" value="WH-like_DNA-bd_sf"/>
</dbReference>
<evidence type="ECO:0000313" key="3">
    <source>
        <dbReference type="Proteomes" id="UP000572680"/>
    </source>
</evidence>
<dbReference type="Gene3D" id="1.10.10.10">
    <property type="entry name" value="Winged helix-like DNA-binding domain superfamily/Winged helix DNA-binding domain"/>
    <property type="match status" value="1"/>
</dbReference>
<dbReference type="SUPFAM" id="SSF46894">
    <property type="entry name" value="C-terminal effector domain of the bipartite response regulators"/>
    <property type="match status" value="1"/>
</dbReference>
<name>A0A7W3LQ44_ACTNM</name>
<keyword evidence="2" id="KW-0238">DNA-binding</keyword>
<evidence type="ECO:0000313" key="2">
    <source>
        <dbReference type="EMBL" id="MBA8952187.1"/>
    </source>
</evidence>
<keyword evidence="3" id="KW-1185">Reference proteome</keyword>
<dbReference type="EMBL" id="JACJIA010000004">
    <property type="protein sequence ID" value="MBA8952187.1"/>
    <property type="molecule type" value="Genomic_DNA"/>
</dbReference>
<gene>
    <name evidence="2" type="ORF">HNR61_003827</name>
</gene>
<dbReference type="GO" id="GO:0006355">
    <property type="term" value="P:regulation of DNA-templated transcription"/>
    <property type="evidence" value="ECO:0007669"/>
    <property type="project" value="InterPro"/>
</dbReference>
<dbReference type="Proteomes" id="UP000572680">
    <property type="component" value="Unassembled WGS sequence"/>
</dbReference>
<dbReference type="AlphaFoldDB" id="A0A7W3LQ44"/>
<dbReference type="RefSeq" id="WP_182844445.1">
    <property type="nucleotide sequence ID" value="NZ_BAAALP010000018.1"/>
</dbReference>
<dbReference type="SMART" id="SM00421">
    <property type="entry name" value="HTH_LUXR"/>
    <property type="match status" value="1"/>
</dbReference>
<dbReference type="InterPro" id="IPR016032">
    <property type="entry name" value="Sig_transdc_resp-reg_C-effctor"/>
</dbReference>
<dbReference type="GO" id="GO:0003677">
    <property type="term" value="F:DNA binding"/>
    <property type="evidence" value="ECO:0007669"/>
    <property type="project" value="UniProtKB-KW"/>
</dbReference>
<dbReference type="InterPro" id="IPR051797">
    <property type="entry name" value="TrmB-like"/>
</dbReference>
<evidence type="ECO:0000259" key="1">
    <source>
        <dbReference type="SMART" id="SM00421"/>
    </source>
</evidence>
<comment type="caution">
    <text evidence="2">The sequence shown here is derived from an EMBL/GenBank/DDBJ whole genome shotgun (WGS) entry which is preliminary data.</text>
</comment>
<dbReference type="PANTHER" id="PTHR34293:SF1">
    <property type="entry name" value="HTH-TYPE TRANSCRIPTIONAL REGULATOR TRMBL2"/>
    <property type="match status" value="1"/>
</dbReference>